<name>A0AAU7GZV5_9CAUD</name>
<evidence type="ECO:0008006" key="2">
    <source>
        <dbReference type="Google" id="ProtNLM"/>
    </source>
</evidence>
<protein>
    <recommendedName>
        <fullName evidence="2">Helix-turn-helix DNA binding domain protein</fullName>
    </recommendedName>
</protein>
<accession>A0AAU7GZV5</accession>
<evidence type="ECO:0000313" key="1">
    <source>
        <dbReference type="EMBL" id="XBM95163.1"/>
    </source>
</evidence>
<proteinExistence type="predicted"/>
<organism evidence="1">
    <name type="scientific">Streptomyces phage Scarif</name>
    <dbReference type="NCBI Taxonomy" id="3158858"/>
    <lineage>
        <taxon>Viruses</taxon>
        <taxon>Duplodnaviria</taxon>
        <taxon>Heunggongvirae</taxon>
        <taxon>Uroviricota</taxon>
        <taxon>Caudoviricetes</taxon>
    </lineage>
</organism>
<dbReference type="EMBL" id="PP750868">
    <property type="protein sequence ID" value="XBM95163.1"/>
    <property type="molecule type" value="Genomic_DNA"/>
</dbReference>
<reference evidence="1" key="1">
    <citation type="submission" date="2024-05" db="EMBL/GenBank/DDBJ databases">
        <title>Isolation and characterization of the new Streptomyces phages Kamino, Geonosis, Abafar and Scarif infecting a broad range of host species.</title>
        <authorList>
            <person name="Rackow B."/>
            <person name="Rolland C."/>
            <person name="Mohnen I."/>
            <person name="Wittmann J."/>
            <person name="Muesken M."/>
            <person name="Overmann J."/>
            <person name="Frunzke J."/>
        </authorList>
    </citation>
    <scope>NUCLEOTIDE SEQUENCE</scope>
</reference>
<gene>
    <name evidence="1" type="ORF">Scarif_00054</name>
</gene>
<sequence length="46" mass="5361">MSGISQQRELIKQAYPHSKTWSSKVDKMPEGQVQAIFLRMRREGKV</sequence>